<dbReference type="EMBL" id="LNIX01000002">
    <property type="protein sequence ID" value="OXA60040.1"/>
    <property type="molecule type" value="Genomic_DNA"/>
</dbReference>
<evidence type="ECO:0000313" key="2">
    <source>
        <dbReference type="EMBL" id="OXA60040.1"/>
    </source>
</evidence>
<dbReference type="Proteomes" id="UP000198287">
    <property type="component" value="Unassembled WGS sequence"/>
</dbReference>
<dbReference type="SUPFAM" id="SSF82199">
    <property type="entry name" value="SET domain"/>
    <property type="match status" value="1"/>
</dbReference>
<dbReference type="Gene3D" id="1.10.220.160">
    <property type="match status" value="1"/>
</dbReference>
<gene>
    <name evidence="2" type="ORF">Fcan01_05693</name>
</gene>
<dbReference type="GO" id="GO:0008757">
    <property type="term" value="F:S-adenosylmethionine-dependent methyltransferase activity"/>
    <property type="evidence" value="ECO:0007669"/>
    <property type="project" value="UniProtKB-ARBA"/>
</dbReference>
<dbReference type="InterPro" id="IPR001214">
    <property type="entry name" value="SET_dom"/>
</dbReference>
<keyword evidence="3" id="KW-1185">Reference proteome</keyword>
<name>A0A226ES09_FOLCA</name>
<proteinExistence type="predicted"/>
<dbReference type="CDD" id="cd20071">
    <property type="entry name" value="SET_SMYD"/>
    <property type="match status" value="1"/>
</dbReference>
<dbReference type="InterPro" id="IPR053010">
    <property type="entry name" value="SET_SmydA-8"/>
</dbReference>
<dbReference type="Gene3D" id="6.10.140.2220">
    <property type="match status" value="1"/>
</dbReference>
<evidence type="ECO:0000313" key="3">
    <source>
        <dbReference type="Proteomes" id="UP000198287"/>
    </source>
</evidence>
<comment type="caution">
    <text evidence="2">The sequence shown here is derived from an EMBL/GenBank/DDBJ whole genome shotgun (WGS) entry which is preliminary data.</text>
</comment>
<dbReference type="AlphaFoldDB" id="A0A226ES09"/>
<protein>
    <submittedName>
        <fullName evidence="2">Protein msta, isoform B</fullName>
    </submittedName>
</protein>
<accession>A0A226ES09</accession>
<evidence type="ECO:0000259" key="1">
    <source>
        <dbReference type="PROSITE" id="PS50280"/>
    </source>
</evidence>
<dbReference type="GO" id="GO:0008276">
    <property type="term" value="F:protein methyltransferase activity"/>
    <property type="evidence" value="ECO:0007669"/>
    <property type="project" value="UniProtKB-ARBA"/>
</dbReference>
<dbReference type="PANTHER" id="PTHR46455:SF5">
    <property type="entry name" value="SET AND MYND DOMAIN CONTAINING, ARTHROPOD-SPECIFIC, MEMBER 4, ISOFORM A"/>
    <property type="match status" value="1"/>
</dbReference>
<dbReference type="STRING" id="158441.A0A226ES09"/>
<dbReference type="GO" id="GO:0008170">
    <property type="term" value="F:N-methyltransferase activity"/>
    <property type="evidence" value="ECO:0007669"/>
    <property type="project" value="UniProtKB-ARBA"/>
</dbReference>
<dbReference type="Gene3D" id="2.170.270.10">
    <property type="entry name" value="SET domain"/>
    <property type="match status" value="1"/>
</dbReference>
<dbReference type="PANTHER" id="PTHR46455">
    <property type="entry name" value="SET AND MYND DOMAIN CONTAINING, ARTHROPOD-SPECIFIC, MEMBER 4, ISOFORM A"/>
    <property type="match status" value="1"/>
</dbReference>
<dbReference type="InterPro" id="IPR046341">
    <property type="entry name" value="SET_dom_sf"/>
</dbReference>
<reference evidence="2 3" key="1">
    <citation type="submission" date="2015-12" db="EMBL/GenBank/DDBJ databases">
        <title>The genome of Folsomia candida.</title>
        <authorList>
            <person name="Faddeeva A."/>
            <person name="Derks M.F."/>
            <person name="Anvar Y."/>
            <person name="Smit S."/>
            <person name="Van Straalen N."/>
            <person name="Roelofs D."/>
        </authorList>
    </citation>
    <scope>NUCLEOTIDE SEQUENCE [LARGE SCALE GENOMIC DNA]</scope>
    <source>
        <strain evidence="2 3">VU population</strain>
        <tissue evidence="2">Whole body</tissue>
    </source>
</reference>
<dbReference type="OrthoDB" id="265717at2759"/>
<organism evidence="2 3">
    <name type="scientific">Folsomia candida</name>
    <name type="common">Springtail</name>
    <dbReference type="NCBI Taxonomy" id="158441"/>
    <lineage>
        <taxon>Eukaryota</taxon>
        <taxon>Metazoa</taxon>
        <taxon>Ecdysozoa</taxon>
        <taxon>Arthropoda</taxon>
        <taxon>Hexapoda</taxon>
        <taxon>Collembola</taxon>
        <taxon>Entomobryomorpha</taxon>
        <taxon>Isotomoidea</taxon>
        <taxon>Isotomidae</taxon>
        <taxon>Proisotominae</taxon>
        <taxon>Folsomia</taxon>
    </lineage>
</organism>
<sequence>MSSFPGVVKVDDKTGRYIEATRDIKAGELIITEEALVTGPSGDPAPHKICLGCYKVITGEPVDCSVCKWPMCSEKCEKILQHAKFECKVFKNAGLKPTTDPMDYLGIKVLRCLLLKEVSAKKYEQLIKLESHLKKGPKIASKEICEFIHKRCNQKAFDTGAVNQMAGIVAINSFGTSDRLSLVDAPRMASLLFFNASMMSHDCTPNTSWVRVENSDNTFSIKVWATVPIKKGEQITTQYLDLTRGTIERRAHLIELYLFPCSCKRCTDPTELGTNYSSVKCSKCPPGKGYLSSTEPLKGADAMWQCDVCGGQQLYRECSVGIECQIVSEIQQAESEEDLEKVLESHEGVTVHPNHYLMMDARQEIVKRLYNTIATIAEIPKRVERAKKMVVLVKSLLAVTEKFYPGKNKIKARLTYYLQYAESCTQGDGPNVEERLEKIEEIIRKGDEMLIFEP</sequence>
<dbReference type="Pfam" id="PF00856">
    <property type="entry name" value="SET"/>
    <property type="match status" value="1"/>
</dbReference>
<feature type="domain" description="SET" evidence="1">
    <location>
        <begin position="1"/>
        <end position="240"/>
    </location>
</feature>
<dbReference type="OMA" id="QHAKFEC"/>
<dbReference type="PROSITE" id="PS50280">
    <property type="entry name" value="SET"/>
    <property type="match status" value="1"/>
</dbReference>